<accession>A0A8R2G9B8</accession>
<keyword evidence="9" id="KW-1185">Reference proteome</keyword>
<dbReference type="InterPro" id="IPR019826">
    <property type="entry name" value="Carboxylesterase_B_AS"/>
</dbReference>
<keyword evidence="2" id="KW-0719">Serine esterase</keyword>
<evidence type="ECO:0000256" key="5">
    <source>
        <dbReference type="ARBA" id="ARBA00023180"/>
    </source>
</evidence>
<evidence type="ECO:0000256" key="1">
    <source>
        <dbReference type="ARBA" id="ARBA00005964"/>
    </source>
</evidence>
<evidence type="ECO:0000313" key="8">
    <source>
        <dbReference type="EnsemblMetazoa" id="XP_012548183.2"/>
    </source>
</evidence>
<dbReference type="KEGG" id="bmor:105842060"/>
<dbReference type="PANTHER" id="PTHR43142">
    <property type="entry name" value="CARBOXYLIC ESTER HYDROLASE"/>
    <property type="match status" value="1"/>
</dbReference>
<dbReference type="Gene3D" id="3.40.50.1820">
    <property type="entry name" value="alpha/beta hydrolase"/>
    <property type="match status" value="1"/>
</dbReference>
<comment type="similarity">
    <text evidence="1 6">Belongs to the type-B carboxylesterase/lipase family.</text>
</comment>
<dbReference type="PROSITE" id="PS00122">
    <property type="entry name" value="CARBOXYLESTERASE_B_1"/>
    <property type="match status" value="1"/>
</dbReference>
<proteinExistence type="inferred from homology"/>
<keyword evidence="3 6" id="KW-0378">Hydrolase</keyword>
<dbReference type="PANTHER" id="PTHR43142:SF1">
    <property type="entry name" value="CARBOXYLIC ESTER HYDROLASE"/>
    <property type="match status" value="1"/>
</dbReference>
<dbReference type="Pfam" id="PF00135">
    <property type="entry name" value="COesterase"/>
    <property type="match status" value="1"/>
</dbReference>
<dbReference type="InterPro" id="IPR029058">
    <property type="entry name" value="AB_hydrolase_fold"/>
</dbReference>
<organism evidence="8 9">
    <name type="scientific">Bombyx mori</name>
    <name type="common">Silk moth</name>
    <dbReference type="NCBI Taxonomy" id="7091"/>
    <lineage>
        <taxon>Eukaryota</taxon>
        <taxon>Metazoa</taxon>
        <taxon>Ecdysozoa</taxon>
        <taxon>Arthropoda</taxon>
        <taxon>Hexapoda</taxon>
        <taxon>Insecta</taxon>
        <taxon>Pterygota</taxon>
        <taxon>Neoptera</taxon>
        <taxon>Endopterygota</taxon>
        <taxon>Lepidoptera</taxon>
        <taxon>Glossata</taxon>
        <taxon>Ditrysia</taxon>
        <taxon>Bombycoidea</taxon>
        <taxon>Bombycidae</taxon>
        <taxon>Bombycinae</taxon>
        <taxon>Bombyx</taxon>
    </lineage>
</organism>
<dbReference type="SUPFAM" id="SSF53474">
    <property type="entry name" value="alpha/beta-Hydrolases"/>
    <property type="match status" value="1"/>
</dbReference>
<evidence type="ECO:0000259" key="7">
    <source>
        <dbReference type="Pfam" id="PF00135"/>
    </source>
</evidence>
<keyword evidence="5" id="KW-0325">Glycoprotein</keyword>
<sequence>MRRDLWERTADKHCGSSVTAVDPLVDSKIGLIRGVQSQDGEYSMFLGVPYALVDENNPFGASTPHPGFETPFEAYNDTTVCPQMSGQTPIGTLQCLHLNIYVPNKATTKNLLPVMVWIHGGGFSIGSGNRADYSPELLIKHDVVLVFINYRLGPYGFLCLDSEKVPGNQGLKDQYLALKWVKENIRYFGGDPRMVTVFGESAGAVSIEFFLLSHRELLFQRAIMQSGSTLKPIAVSKLNNEIAFTIASNMGYETDNIENAIRFLSEKDSDLVIAATNEIENVYQIIRPCVDSGSDAVIPDLPQNLGNKKISGLNLMYGSNGEEMLAYYNKYFIKGSFGKVLEMGFENLNESIAQIIQQFYVGDAEFNDNIIPEFVQFGSDFFYNHPVERSMNKMIENGAKDIYYYVFNYSGHRNVMSKILNIAHSGATHGDELGYLFGNDALKDSPNEEDQLVIDRMTKMWTDFAKFGNPTPEISDAIPDKWKSVSTKKYYMNIDSNLTLKTRPFHDRMAFWDLVYKAVQNPDPVTDKFV</sequence>
<dbReference type="GeneID" id="105842060"/>
<dbReference type="InterPro" id="IPR002018">
    <property type="entry name" value="CarbesteraseB"/>
</dbReference>
<evidence type="ECO:0000256" key="4">
    <source>
        <dbReference type="ARBA" id="ARBA00023157"/>
    </source>
</evidence>
<evidence type="ECO:0000313" key="9">
    <source>
        <dbReference type="Proteomes" id="UP000005204"/>
    </source>
</evidence>
<dbReference type="AlphaFoldDB" id="A0A8R2G9B8"/>
<dbReference type="EnsemblMetazoa" id="XM_012692729.3">
    <property type="protein sequence ID" value="XP_012548183.2"/>
    <property type="gene ID" value="LOC105842060"/>
</dbReference>
<protein>
    <recommendedName>
        <fullName evidence="6">Carboxylic ester hydrolase</fullName>
        <ecNumber evidence="6">3.1.1.-</ecNumber>
    </recommendedName>
</protein>
<evidence type="ECO:0000256" key="3">
    <source>
        <dbReference type="ARBA" id="ARBA00022801"/>
    </source>
</evidence>
<reference evidence="8" key="2">
    <citation type="submission" date="2022-06" db="UniProtKB">
        <authorList>
            <consortium name="EnsemblMetazoa"/>
        </authorList>
    </citation>
    <scope>IDENTIFICATION</scope>
    <source>
        <strain evidence="8">p50T (Dazao)</strain>
    </source>
</reference>
<feature type="domain" description="Carboxylesterase type B" evidence="7">
    <location>
        <begin position="22"/>
        <end position="512"/>
    </location>
</feature>
<dbReference type="RefSeq" id="XP_012548183.2">
    <property type="nucleotide sequence ID" value="XM_012692729.4"/>
</dbReference>
<dbReference type="EC" id="3.1.1.-" evidence="6"/>
<reference evidence="9" key="1">
    <citation type="journal article" date="2008" name="Insect Biochem. Mol. Biol.">
        <title>The genome of a lepidopteran model insect, the silkworm Bombyx mori.</title>
        <authorList>
            <consortium name="International Silkworm Genome Consortium"/>
        </authorList>
    </citation>
    <scope>NUCLEOTIDE SEQUENCE [LARGE SCALE GENOMIC DNA]</scope>
    <source>
        <strain evidence="9">p50T</strain>
    </source>
</reference>
<keyword evidence="4" id="KW-1015">Disulfide bond</keyword>
<dbReference type="Proteomes" id="UP000005204">
    <property type="component" value="Unassembled WGS sequence"/>
</dbReference>
<evidence type="ECO:0000256" key="2">
    <source>
        <dbReference type="ARBA" id="ARBA00022487"/>
    </source>
</evidence>
<name>A0A8R2G9B8_BOMMO</name>
<dbReference type="GO" id="GO:0052689">
    <property type="term" value="F:carboxylic ester hydrolase activity"/>
    <property type="evidence" value="ECO:0007669"/>
    <property type="project" value="UniProtKB-KW"/>
</dbReference>
<evidence type="ECO:0000256" key="6">
    <source>
        <dbReference type="RuleBase" id="RU361235"/>
    </source>
</evidence>